<evidence type="ECO:0000256" key="1">
    <source>
        <dbReference type="SAM" id="Phobius"/>
    </source>
</evidence>
<reference evidence="2" key="1">
    <citation type="submission" date="2021-02" db="EMBL/GenBank/DDBJ databases">
        <title>Comparative genomics reveals that relaxation of natural selection precedes convergent phenotypic evolution of cavefish.</title>
        <authorList>
            <person name="Peng Z."/>
        </authorList>
    </citation>
    <scope>NUCLEOTIDE SEQUENCE</scope>
    <source>
        <tissue evidence="2">Muscle</tissue>
    </source>
</reference>
<gene>
    <name evidence="2" type="ORF">IRJ41_005508</name>
</gene>
<proteinExistence type="predicted"/>
<accession>A0A9W7TGT0</accession>
<keyword evidence="1" id="KW-0472">Membrane</keyword>
<comment type="caution">
    <text evidence="2">The sequence shown here is derived from an EMBL/GenBank/DDBJ whole genome shotgun (WGS) entry which is preliminary data.</text>
</comment>
<dbReference type="EMBL" id="JAFHDT010000019">
    <property type="protein sequence ID" value="KAI7795759.1"/>
    <property type="molecule type" value="Genomic_DNA"/>
</dbReference>
<organism evidence="2 3">
    <name type="scientific">Triplophysa rosa</name>
    <name type="common">Cave loach</name>
    <dbReference type="NCBI Taxonomy" id="992332"/>
    <lineage>
        <taxon>Eukaryota</taxon>
        <taxon>Metazoa</taxon>
        <taxon>Chordata</taxon>
        <taxon>Craniata</taxon>
        <taxon>Vertebrata</taxon>
        <taxon>Euteleostomi</taxon>
        <taxon>Actinopterygii</taxon>
        <taxon>Neopterygii</taxon>
        <taxon>Teleostei</taxon>
        <taxon>Ostariophysi</taxon>
        <taxon>Cypriniformes</taxon>
        <taxon>Nemacheilidae</taxon>
        <taxon>Triplophysa</taxon>
    </lineage>
</organism>
<evidence type="ECO:0000313" key="3">
    <source>
        <dbReference type="Proteomes" id="UP001059041"/>
    </source>
</evidence>
<protein>
    <submittedName>
        <fullName evidence="2">Guanine nucleotide-binding protein GI/GS/GO subunit gamma-3</fullName>
    </submittedName>
</protein>
<keyword evidence="3" id="KW-1185">Reference proteome</keyword>
<dbReference type="AlphaFoldDB" id="A0A9W7TGT0"/>
<feature type="transmembrane region" description="Helical" evidence="1">
    <location>
        <begin position="49"/>
        <end position="72"/>
    </location>
</feature>
<keyword evidence="1" id="KW-1133">Transmembrane helix</keyword>
<dbReference type="Proteomes" id="UP001059041">
    <property type="component" value="Linkage Group LG19"/>
</dbReference>
<keyword evidence="1" id="KW-0812">Transmembrane</keyword>
<evidence type="ECO:0000313" key="2">
    <source>
        <dbReference type="EMBL" id="KAI7795759.1"/>
    </source>
</evidence>
<sequence>QRRAQNNFFSLKGFSEVGTGVMRGSSHAWASQYMCCFHVGTLTLIRQKLASIFSCSTSFLACPTLMVLFTGVSPF</sequence>
<feature type="non-terminal residue" evidence="2">
    <location>
        <position position="1"/>
    </location>
</feature>
<name>A0A9W7TGT0_TRIRA</name>
<feature type="non-terminal residue" evidence="2">
    <location>
        <position position="75"/>
    </location>
</feature>